<protein>
    <recommendedName>
        <fullName evidence="4">Wall-associated receptor kinase galacturonan-binding domain-containing protein</fullName>
    </recommendedName>
</protein>
<evidence type="ECO:0008006" key="4">
    <source>
        <dbReference type="Google" id="ProtNLM"/>
    </source>
</evidence>
<gene>
    <name evidence="2" type="ORF">DPMN_125277</name>
</gene>
<sequence length="79" mass="8752">MTGFLIVFLSSCGHGFLLDTNSDPCTYGSNTITCDNRKLTSIPVFNLTRFTDLRANLYIYLGNNGLPVLEAMHLFSFAP</sequence>
<dbReference type="AlphaFoldDB" id="A0A9D4JX12"/>
<name>A0A9D4JX12_DREPO</name>
<accession>A0A9D4JX12</accession>
<organism evidence="2 3">
    <name type="scientific">Dreissena polymorpha</name>
    <name type="common">Zebra mussel</name>
    <name type="synonym">Mytilus polymorpha</name>
    <dbReference type="NCBI Taxonomy" id="45954"/>
    <lineage>
        <taxon>Eukaryota</taxon>
        <taxon>Metazoa</taxon>
        <taxon>Spiralia</taxon>
        <taxon>Lophotrochozoa</taxon>
        <taxon>Mollusca</taxon>
        <taxon>Bivalvia</taxon>
        <taxon>Autobranchia</taxon>
        <taxon>Heteroconchia</taxon>
        <taxon>Euheterodonta</taxon>
        <taxon>Imparidentia</taxon>
        <taxon>Neoheterodontei</taxon>
        <taxon>Myida</taxon>
        <taxon>Dreissenoidea</taxon>
        <taxon>Dreissenidae</taxon>
        <taxon>Dreissena</taxon>
    </lineage>
</organism>
<evidence type="ECO:0000256" key="1">
    <source>
        <dbReference type="SAM" id="SignalP"/>
    </source>
</evidence>
<dbReference type="Proteomes" id="UP000828390">
    <property type="component" value="Unassembled WGS sequence"/>
</dbReference>
<evidence type="ECO:0000313" key="3">
    <source>
        <dbReference type="Proteomes" id="UP000828390"/>
    </source>
</evidence>
<keyword evidence="1" id="KW-0732">Signal</keyword>
<comment type="caution">
    <text evidence="2">The sequence shown here is derived from an EMBL/GenBank/DDBJ whole genome shotgun (WGS) entry which is preliminary data.</text>
</comment>
<reference evidence="2" key="2">
    <citation type="submission" date="2020-11" db="EMBL/GenBank/DDBJ databases">
        <authorList>
            <person name="McCartney M.A."/>
            <person name="Auch B."/>
            <person name="Kono T."/>
            <person name="Mallez S."/>
            <person name="Becker A."/>
            <person name="Gohl D.M."/>
            <person name="Silverstein K.A.T."/>
            <person name="Koren S."/>
            <person name="Bechman K.B."/>
            <person name="Herman A."/>
            <person name="Abrahante J.E."/>
            <person name="Garbe J."/>
        </authorList>
    </citation>
    <scope>NUCLEOTIDE SEQUENCE</scope>
    <source>
        <strain evidence="2">Duluth1</strain>
        <tissue evidence="2">Whole animal</tissue>
    </source>
</reference>
<reference evidence="2" key="1">
    <citation type="journal article" date="2019" name="bioRxiv">
        <title>The Genome of the Zebra Mussel, Dreissena polymorpha: A Resource for Invasive Species Research.</title>
        <authorList>
            <person name="McCartney M.A."/>
            <person name="Auch B."/>
            <person name="Kono T."/>
            <person name="Mallez S."/>
            <person name="Zhang Y."/>
            <person name="Obille A."/>
            <person name="Becker A."/>
            <person name="Abrahante J.E."/>
            <person name="Garbe J."/>
            <person name="Badalamenti J.P."/>
            <person name="Herman A."/>
            <person name="Mangelson H."/>
            <person name="Liachko I."/>
            <person name="Sullivan S."/>
            <person name="Sone E.D."/>
            <person name="Koren S."/>
            <person name="Silverstein K.A.T."/>
            <person name="Beckman K.B."/>
            <person name="Gohl D.M."/>
        </authorList>
    </citation>
    <scope>NUCLEOTIDE SEQUENCE</scope>
    <source>
        <strain evidence="2">Duluth1</strain>
        <tissue evidence="2">Whole animal</tissue>
    </source>
</reference>
<feature type="chain" id="PRO_5038454071" description="Wall-associated receptor kinase galacturonan-binding domain-containing protein" evidence="1">
    <location>
        <begin position="16"/>
        <end position="79"/>
    </location>
</feature>
<feature type="signal peptide" evidence="1">
    <location>
        <begin position="1"/>
        <end position="15"/>
    </location>
</feature>
<evidence type="ECO:0000313" key="2">
    <source>
        <dbReference type="EMBL" id="KAH3823473.1"/>
    </source>
</evidence>
<proteinExistence type="predicted"/>
<keyword evidence="3" id="KW-1185">Reference proteome</keyword>
<dbReference type="EMBL" id="JAIWYP010000005">
    <property type="protein sequence ID" value="KAH3823473.1"/>
    <property type="molecule type" value="Genomic_DNA"/>
</dbReference>